<gene>
    <name evidence="1" type="ORF">MENT_LOCUS31141</name>
</gene>
<evidence type="ECO:0000313" key="1">
    <source>
        <dbReference type="EMBL" id="CAD2179150.1"/>
    </source>
</evidence>
<dbReference type="OrthoDB" id="79562at2759"/>
<dbReference type="AlphaFoldDB" id="A0A6V7VW15"/>
<dbReference type="EMBL" id="CAJEWN010000337">
    <property type="protein sequence ID" value="CAD2179150.1"/>
    <property type="molecule type" value="Genomic_DNA"/>
</dbReference>
<protein>
    <submittedName>
        <fullName evidence="1">Uncharacterized protein</fullName>
    </submittedName>
</protein>
<dbReference type="Proteomes" id="UP000580250">
    <property type="component" value="Unassembled WGS sequence"/>
</dbReference>
<organism evidence="1 2">
    <name type="scientific">Meloidogyne enterolobii</name>
    <name type="common">Root-knot nematode worm</name>
    <name type="synonym">Meloidogyne mayaguensis</name>
    <dbReference type="NCBI Taxonomy" id="390850"/>
    <lineage>
        <taxon>Eukaryota</taxon>
        <taxon>Metazoa</taxon>
        <taxon>Ecdysozoa</taxon>
        <taxon>Nematoda</taxon>
        <taxon>Chromadorea</taxon>
        <taxon>Rhabditida</taxon>
        <taxon>Tylenchina</taxon>
        <taxon>Tylenchomorpha</taxon>
        <taxon>Tylenchoidea</taxon>
        <taxon>Meloidogynidae</taxon>
        <taxon>Meloidogyninae</taxon>
        <taxon>Meloidogyne</taxon>
    </lineage>
</organism>
<name>A0A6V7VW15_MELEN</name>
<sequence>MFEWKVSRESALETFEKNKPRMHNFTIQFVQSLLNNKNKKGANNEMKTSKENDINEHIENGIEVSEDIYLNISKEEDKKDDFISKNRKLVSPNGIKKATNGCQKTK</sequence>
<comment type="caution">
    <text evidence="1">The sequence shown here is derived from an EMBL/GenBank/DDBJ whole genome shotgun (WGS) entry which is preliminary data.</text>
</comment>
<accession>A0A6V7VW15</accession>
<evidence type="ECO:0000313" key="2">
    <source>
        <dbReference type="Proteomes" id="UP000580250"/>
    </source>
</evidence>
<proteinExistence type="predicted"/>
<reference evidence="1 2" key="1">
    <citation type="submission" date="2020-08" db="EMBL/GenBank/DDBJ databases">
        <authorList>
            <person name="Koutsovoulos G."/>
            <person name="Danchin GJ E."/>
        </authorList>
    </citation>
    <scope>NUCLEOTIDE SEQUENCE [LARGE SCALE GENOMIC DNA]</scope>
</reference>